<keyword evidence="3" id="KW-1185">Reference proteome</keyword>
<accession>A0ABZ3IFS9</accession>
<name>A0ABZ3IFS9_9FIRM</name>
<proteinExistence type="predicted"/>
<keyword evidence="1" id="KW-0812">Transmembrane</keyword>
<feature type="transmembrane region" description="Helical" evidence="1">
    <location>
        <begin position="121"/>
        <end position="139"/>
    </location>
</feature>
<dbReference type="EMBL" id="CP155573">
    <property type="protein sequence ID" value="XFO64496.1"/>
    <property type="molecule type" value="Genomic_DNA"/>
</dbReference>
<feature type="transmembrane region" description="Helical" evidence="1">
    <location>
        <begin position="48"/>
        <end position="64"/>
    </location>
</feature>
<protein>
    <submittedName>
        <fullName evidence="2">Uncharacterized protein</fullName>
    </submittedName>
</protein>
<gene>
    <name evidence="2" type="ORF">SPSIL_005980</name>
</gene>
<dbReference type="Proteomes" id="UP000216752">
    <property type="component" value="Chromosome"/>
</dbReference>
<feature type="transmembrane region" description="Helical" evidence="1">
    <location>
        <begin position="16"/>
        <end position="36"/>
    </location>
</feature>
<evidence type="ECO:0000313" key="3">
    <source>
        <dbReference type="Proteomes" id="UP000216752"/>
    </source>
</evidence>
<dbReference type="RefSeq" id="WP_094605759.1">
    <property type="nucleotide sequence ID" value="NZ_CP155573.1"/>
</dbReference>
<sequence>MATQPNFPFVYKPFSTTWISIILVVLLFPLGLSLPLSWGWENGPLENTQVLILSIGLVLSWFAAQHNRDNRNARNLWLWLILFWLLCIGRELSWGRVFYPVALGENGPEFLSIHQLWYGPWVHPLVAIATISMLIGIYCSSPLQYFRQTPLPLFDIAILFIMAILVSWFEKTTIQLLYPYKVLLEEWAELIVYWSLVSIEIITGLKNQATHSVTTVINSEYIHSQRLGGGKGDDSNI</sequence>
<keyword evidence="1" id="KW-1133">Transmembrane helix</keyword>
<evidence type="ECO:0000313" key="2">
    <source>
        <dbReference type="EMBL" id="XFO64496.1"/>
    </source>
</evidence>
<evidence type="ECO:0000256" key="1">
    <source>
        <dbReference type="SAM" id="Phobius"/>
    </source>
</evidence>
<reference evidence="2" key="1">
    <citation type="submission" date="2024-05" db="EMBL/GenBank/DDBJ databases">
        <title>Isolation and characterization of Sporomusa carbonis sp. nov., a carboxydotrophic hydrogenogen in the genus of Sporomusa isolated from a charcoal burning pile.</title>
        <authorList>
            <person name="Boeer T."/>
            <person name="Rosenbaum F."/>
            <person name="Eysell L."/>
            <person name="Mueller V."/>
            <person name="Daniel R."/>
            <person name="Poehlein A."/>
        </authorList>
    </citation>
    <scope>NUCLEOTIDE SEQUENCE [LARGE SCALE GENOMIC DNA]</scope>
    <source>
        <strain evidence="2">DSM 10669</strain>
    </source>
</reference>
<keyword evidence="1" id="KW-0472">Membrane</keyword>
<organism evidence="2 3">
    <name type="scientific">Sporomusa silvacetica DSM 10669</name>
    <dbReference type="NCBI Taxonomy" id="1123289"/>
    <lineage>
        <taxon>Bacteria</taxon>
        <taxon>Bacillati</taxon>
        <taxon>Bacillota</taxon>
        <taxon>Negativicutes</taxon>
        <taxon>Selenomonadales</taxon>
        <taxon>Sporomusaceae</taxon>
        <taxon>Sporomusa</taxon>
    </lineage>
</organism>
<feature type="transmembrane region" description="Helical" evidence="1">
    <location>
        <begin position="76"/>
        <end position="101"/>
    </location>
</feature>
<feature type="transmembrane region" description="Helical" evidence="1">
    <location>
        <begin position="151"/>
        <end position="169"/>
    </location>
</feature>